<evidence type="ECO:0000256" key="1">
    <source>
        <dbReference type="ARBA" id="ARBA00001974"/>
    </source>
</evidence>
<dbReference type="InterPro" id="IPR037069">
    <property type="entry name" value="AcylCoA_DH/ox_N_sf"/>
</dbReference>
<proteinExistence type="inferred from homology"/>
<dbReference type="InterPro" id="IPR009100">
    <property type="entry name" value="AcylCoA_DH/oxidase_NM_dom_sf"/>
</dbReference>
<dbReference type="InterPro" id="IPR036250">
    <property type="entry name" value="AcylCo_DH-like_C"/>
</dbReference>
<keyword evidence="5" id="KW-0560">Oxidoreductase</keyword>
<evidence type="ECO:0000313" key="9">
    <source>
        <dbReference type="Proteomes" id="UP000526408"/>
    </source>
</evidence>
<evidence type="ECO:0000256" key="3">
    <source>
        <dbReference type="ARBA" id="ARBA00022630"/>
    </source>
</evidence>
<dbReference type="PANTHER" id="PTHR43884">
    <property type="entry name" value="ACYL-COA DEHYDROGENASE"/>
    <property type="match status" value="1"/>
</dbReference>
<keyword evidence="9" id="KW-1185">Reference proteome</keyword>
<accession>A0A7X6GWR2</accession>
<dbReference type="InterPro" id="IPR013786">
    <property type="entry name" value="AcylCoA_DH/ox_N"/>
</dbReference>
<evidence type="ECO:0000256" key="2">
    <source>
        <dbReference type="ARBA" id="ARBA00009347"/>
    </source>
</evidence>
<evidence type="ECO:0000259" key="6">
    <source>
        <dbReference type="Pfam" id="PF00441"/>
    </source>
</evidence>
<evidence type="ECO:0000259" key="7">
    <source>
        <dbReference type="Pfam" id="PF02771"/>
    </source>
</evidence>
<gene>
    <name evidence="8" type="ORF">HCU73_04310</name>
</gene>
<comment type="similarity">
    <text evidence="2">Belongs to the acyl-CoA dehydrogenase family.</text>
</comment>
<sequence length="350" mass="37477">MDFSISDDRRMLTDTLRRYLFEQYPVDHRTRVAYAAPFHDPAQWAALAGLGLFHALAPEDRGGIGGTGFDVAVVFEELGRALCPEPVLGQLMAIRLTLAAGGDLEPLLTGETRAAVALDEAEAGWDLDALTTRAADGRLTGRKTVVYGGAGADRLLVAAAGPGLWDVAAGDAEVAGYGMIDGGPAAEVFLDATPASCLIPEARAALEEARDWAALALSAEALGAMEAAFAMLTDYLATRKQFGQPIGTFQALQHRAVDLAIEIEQARSIVILAASAMDTPERAKRVSQAKHLVGRIARQVAEEVIQMHGGIAMTWEYPVSHYAKRLVMIDHQMGDSDWHLERLMGMLEAG</sequence>
<feature type="domain" description="Acyl-CoA dehydrogenase/oxidase C-terminal" evidence="6">
    <location>
        <begin position="211"/>
        <end position="331"/>
    </location>
</feature>
<dbReference type="SUPFAM" id="SSF56645">
    <property type="entry name" value="Acyl-CoA dehydrogenase NM domain-like"/>
    <property type="match status" value="1"/>
</dbReference>
<dbReference type="AlphaFoldDB" id="A0A7X6GWR2"/>
<keyword evidence="4" id="KW-0274">FAD</keyword>
<evidence type="ECO:0000313" key="8">
    <source>
        <dbReference type="EMBL" id="NKX43805.1"/>
    </source>
</evidence>
<dbReference type="Pfam" id="PF00441">
    <property type="entry name" value="Acyl-CoA_dh_1"/>
    <property type="match status" value="1"/>
</dbReference>
<evidence type="ECO:0000256" key="4">
    <source>
        <dbReference type="ARBA" id="ARBA00022827"/>
    </source>
</evidence>
<comment type="caution">
    <text evidence="8">The sequence shown here is derived from an EMBL/GenBank/DDBJ whole genome shotgun (WGS) entry which is preliminary data.</text>
</comment>
<reference evidence="8 9" key="1">
    <citation type="submission" date="2020-04" db="EMBL/GenBank/DDBJ databases">
        <authorList>
            <person name="Yoon J."/>
        </authorList>
    </citation>
    <scope>NUCLEOTIDE SEQUENCE [LARGE SCALE GENOMIC DNA]</scope>
    <source>
        <strain evidence="8 9">KMU-115</strain>
    </source>
</reference>
<dbReference type="GO" id="GO:0003995">
    <property type="term" value="F:acyl-CoA dehydrogenase activity"/>
    <property type="evidence" value="ECO:0007669"/>
    <property type="project" value="TreeGrafter"/>
</dbReference>
<dbReference type="GO" id="GO:0050660">
    <property type="term" value="F:flavin adenine dinucleotide binding"/>
    <property type="evidence" value="ECO:0007669"/>
    <property type="project" value="InterPro"/>
</dbReference>
<dbReference type="RefSeq" id="WP_168622148.1">
    <property type="nucleotide sequence ID" value="NZ_JAAZQQ010000001.1"/>
</dbReference>
<dbReference type="PANTHER" id="PTHR43884:SF20">
    <property type="entry name" value="ACYL-COA DEHYDROGENASE FADE28"/>
    <property type="match status" value="1"/>
</dbReference>
<keyword evidence="3" id="KW-0285">Flavoprotein</keyword>
<comment type="cofactor">
    <cofactor evidence="1">
        <name>FAD</name>
        <dbReference type="ChEBI" id="CHEBI:57692"/>
    </cofactor>
</comment>
<dbReference type="CDD" id="cd00567">
    <property type="entry name" value="ACAD"/>
    <property type="match status" value="1"/>
</dbReference>
<dbReference type="Gene3D" id="1.20.140.10">
    <property type="entry name" value="Butyryl-CoA Dehydrogenase, subunit A, domain 3"/>
    <property type="match status" value="1"/>
</dbReference>
<feature type="domain" description="Acyl-CoA dehydrogenase/oxidase N-terminal" evidence="7">
    <location>
        <begin position="6"/>
        <end position="84"/>
    </location>
</feature>
<dbReference type="InterPro" id="IPR009075">
    <property type="entry name" value="AcylCo_DH/oxidase_C"/>
</dbReference>
<dbReference type="Pfam" id="PF02771">
    <property type="entry name" value="Acyl-CoA_dh_N"/>
    <property type="match status" value="1"/>
</dbReference>
<name>A0A7X6GWR2_9RHOB</name>
<dbReference type="SUPFAM" id="SSF47203">
    <property type="entry name" value="Acyl-CoA dehydrogenase C-terminal domain-like"/>
    <property type="match status" value="1"/>
</dbReference>
<protein>
    <submittedName>
        <fullName evidence="8">Acyl-CoA dehydrogenase</fullName>
    </submittedName>
</protein>
<dbReference type="Gene3D" id="1.10.540.10">
    <property type="entry name" value="Acyl-CoA dehydrogenase/oxidase, N-terminal domain"/>
    <property type="match status" value="1"/>
</dbReference>
<evidence type="ECO:0000256" key="5">
    <source>
        <dbReference type="ARBA" id="ARBA00023002"/>
    </source>
</evidence>
<organism evidence="8 9">
    <name type="scientific">Roseicyclus persicicus</name>
    <dbReference type="NCBI Taxonomy" id="2650661"/>
    <lineage>
        <taxon>Bacteria</taxon>
        <taxon>Pseudomonadati</taxon>
        <taxon>Pseudomonadota</taxon>
        <taxon>Alphaproteobacteria</taxon>
        <taxon>Rhodobacterales</taxon>
        <taxon>Roseobacteraceae</taxon>
        <taxon>Roseicyclus</taxon>
    </lineage>
</organism>
<dbReference type="EMBL" id="JAAZQQ010000001">
    <property type="protein sequence ID" value="NKX43805.1"/>
    <property type="molecule type" value="Genomic_DNA"/>
</dbReference>
<dbReference type="Proteomes" id="UP000526408">
    <property type="component" value="Unassembled WGS sequence"/>
</dbReference>